<dbReference type="PROSITE" id="PS00678">
    <property type="entry name" value="WD_REPEATS_1"/>
    <property type="match status" value="1"/>
</dbReference>
<organism evidence="5 6">
    <name type="scientific">Linderina pennispora</name>
    <dbReference type="NCBI Taxonomy" id="61395"/>
    <lineage>
        <taxon>Eukaryota</taxon>
        <taxon>Fungi</taxon>
        <taxon>Fungi incertae sedis</taxon>
        <taxon>Zoopagomycota</taxon>
        <taxon>Kickxellomycotina</taxon>
        <taxon>Kickxellomycetes</taxon>
        <taxon>Kickxellales</taxon>
        <taxon>Kickxellaceae</taxon>
        <taxon>Linderina</taxon>
    </lineage>
</organism>
<dbReference type="InterPro" id="IPR036322">
    <property type="entry name" value="WD40_repeat_dom_sf"/>
</dbReference>
<dbReference type="RefSeq" id="XP_040741204.1">
    <property type="nucleotide sequence ID" value="XM_040888394.1"/>
</dbReference>
<reference evidence="5 6" key="1">
    <citation type="submission" date="2016-07" db="EMBL/GenBank/DDBJ databases">
        <title>Pervasive Adenine N6-methylation of Active Genes in Fungi.</title>
        <authorList>
            <consortium name="DOE Joint Genome Institute"/>
            <person name="Mondo S.J."/>
            <person name="Dannebaum R.O."/>
            <person name="Kuo R.C."/>
            <person name="Labutti K."/>
            <person name="Haridas S."/>
            <person name="Kuo A."/>
            <person name="Salamov A."/>
            <person name="Ahrendt S.R."/>
            <person name="Lipzen A."/>
            <person name="Sullivan W."/>
            <person name="Andreopoulos W.B."/>
            <person name="Clum A."/>
            <person name="Lindquist E."/>
            <person name="Daum C."/>
            <person name="Ramamoorthy G.K."/>
            <person name="Gryganskyi A."/>
            <person name="Culley D."/>
            <person name="Magnuson J.K."/>
            <person name="James T.Y."/>
            <person name="O'Malley M.A."/>
            <person name="Stajich J.E."/>
            <person name="Spatafora J.W."/>
            <person name="Visel A."/>
            <person name="Grigoriev I.V."/>
        </authorList>
    </citation>
    <scope>NUCLEOTIDE SEQUENCE [LARGE SCALE GENOMIC DNA]</scope>
    <source>
        <strain evidence="5 6">ATCC 12442</strain>
    </source>
</reference>
<feature type="repeat" description="WD" evidence="3">
    <location>
        <begin position="228"/>
        <end position="264"/>
    </location>
</feature>
<dbReference type="PROSITE" id="PS50082">
    <property type="entry name" value="WD_REPEATS_2"/>
    <property type="match status" value="2"/>
</dbReference>
<dbReference type="GO" id="GO:0043161">
    <property type="term" value="P:proteasome-mediated ubiquitin-dependent protein catabolic process"/>
    <property type="evidence" value="ECO:0007669"/>
    <property type="project" value="TreeGrafter"/>
</dbReference>
<protein>
    <submittedName>
        <fullName evidence="5">WD40 repeat-like protein</fullName>
    </submittedName>
</protein>
<feature type="region of interest" description="Disordered" evidence="4">
    <location>
        <begin position="1"/>
        <end position="23"/>
    </location>
</feature>
<accession>A0A1Y1W1C2</accession>
<evidence type="ECO:0000256" key="4">
    <source>
        <dbReference type="SAM" id="MobiDB-lite"/>
    </source>
</evidence>
<keyword evidence="6" id="KW-1185">Reference proteome</keyword>
<dbReference type="InterPro" id="IPR019775">
    <property type="entry name" value="WD40_repeat_CS"/>
</dbReference>
<dbReference type="STRING" id="61395.A0A1Y1W1C2"/>
<evidence type="ECO:0000313" key="5">
    <source>
        <dbReference type="EMBL" id="ORX67282.1"/>
    </source>
</evidence>
<dbReference type="PROSITE" id="PS50294">
    <property type="entry name" value="WD_REPEATS_REGION"/>
    <property type="match status" value="2"/>
</dbReference>
<feature type="repeat" description="WD" evidence="3">
    <location>
        <begin position="276"/>
        <end position="317"/>
    </location>
</feature>
<comment type="caution">
    <text evidence="5">The sequence shown here is derived from an EMBL/GenBank/DDBJ whole genome shotgun (WGS) entry which is preliminary data.</text>
</comment>
<keyword evidence="1 3" id="KW-0853">WD repeat</keyword>
<dbReference type="GO" id="GO:0080008">
    <property type="term" value="C:Cul4-RING E3 ubiquitin ligase complex"/>
    <property type="evidence" value="ECO:0007669"/>
    <property type="project" value="TreeGrafter"/>
</dbReference>
<dbReference type="Gene3D" id="2.130.10.10">
    <property type="entry name" value="YVTN repeat-like/Quinoprotein amine dehydrogenase"/>
    <property type="match status" value="2"/>
</dbReference>
<feature type="compositionally biased region" description="Polar residues" evidence="4">
    <location>
        <begin position="1"/>
        <end position="17"/>
    </location>
</feature>
<sequence length="486" mass="54946">MPWNTRARSPSNASYSGPITRKRQKVIDQQKEHRERLNSILHSGSFPELPTLPLPRLLMQRRLRQLPQSTLSLRLLPATLTGEIVRSSSRIYNAGFSADGSLFYQSSQEFNVKIYKVDGNARLRHIETMQADYGRWTVTDTKISSDNEFVAYSADDSVLQIGRLGEHPQSYDLSTDDLEPDQESRIIRSAASVWSLAFSPARGHIATGNSAGDIALADFSSRKRLFLVRAHSEDVNSIAFFESHNPHLLCSGGDDCTIRLWDTRIRPSSDLPVGNWHGHTEGITHVAAKGDGRYLVSNGKDQKMKLWDVRKISNSKSASNHLYTAFDYRYYHYPHNPQRVQAANDLSVMTYMGHTVYSTLIRCAFSPLHTTGQRYLYTGSADGSVYIYNLDGTLRHKLYTEMGVRRSQLGVAVRDVSWHPSQSLLTCTYWTETFSGIMRFDHHEGESVEIIDNTVPYPQSNDEFDSDSDSSNILSSPGRMVFIFPF</sequence>
<keyword evidence="2" id="KW-0677">Repeat</keyword>
<dbReference type="OrthoDB" id="63070at2759"/>
<dbReference type="AlphaFoldDB" id="A0A1Y1W1C2"/>
<dbReference type="PANTHER" id="PTHR19847">
    <property type="entry name" value="DDB1- AND CUL4-ASSOCIATED FACTOR 11"/>
    <property type="match status" value="1"/>
</dbReference>
<dbReference type="SUPFAM" id="SSF50978">
    <property type="entry name" value="WD40 repeat-like"/>
    <property type="match status" value="1"/>
</dbReference>
<proteinExistence type="predicted"/>
<evidence type="ECO:0000256" key="2">
    <source>
        <dbReference type="ARBA" id="ARBA00022737"/>
    </source>
</evidence>
<dbReference type="InterPro" id="IPR051859">
    <property type="entry name" value="DCAF"/>
</dbReference>
<evidence type="ECO:0000256" key="1">
    <source>
        <dbReference type="ARBA" id="ARBA00022574"/>
    </source>
</evidence>
<dbReference type="InterPro" id="IPR001680">
    <property type="entry name" value="WD40_rpt"/>
</dbReference>
<dbReference type="SMART" id="SM00320">
    <property type="entry name" value="WD40"/>
    <property type="match status" value="5"/>
</dbReference>
<gene>
    <name evidence="5" type="ORF">DL89DRAFT_269712</name>
</gene>
<dbReference type="PANTHER" id="PTHR19847:SF7">
    <property type="entry name" value="DDB1- AND CUL4-ASSOCIATED FACTOR 11"/>
    <property type="match status" value="1"/>
</dbReference>
<name>A0A1Y1W1C2_9FUNG</name>
<dbReference type="InterPro" id="IPR015943">
    <property type="entry name" value="WD40/YVTN_repeat-like_dom_sf"/>
</dbReference>
<evidence type="ECO:0000313" key="6">
    <source>
        <dbReference type="Proteomes" id="UP000193922"/>
    </source>
</evidence>
<evidence type="ECO:0000256" key="3">
    <source>
        <dbReference type="PROSITE-ProRule" id="PRU00221"/>
    </source>
</evidence>
<dbReference type="Proteomes" id="UP000193922">
    <property type="component" value="Unassembled WGS sequence"/>
</dbReference>
<dbReference type="Pfam" id="PF00400">
    <property type="entry name" value="WD40"/>
    <property type="match status" value="3"/>
</dbReference>
<dbReference type="GeneID" id="63805042"/>
<dbReference type="EMBL" id="MCFD01000013">
    <property type="protein sequence ID" value="ORX67282.1"/>
    <property type="molecule type" value="Genomic_DNA"/>
</dbReference>